<feature type="chain" id="PRO_5043911022" description="Secreted protein" evidence="1">
    <location>
        <begin position="25"/>
        <end position="83"/>
    </location>
</feature>
<evidence type="ECO:0008006" key="4">
    <source>
        <dbReference type="Google" id="ProtNLM"/>
    </source>
</evidence>
<evidence type="ECO:0000256" key="1">
    <source>
        <dbReference type="SAM" id="SignalP"/>
    </source>
</evidence>
<comment type="caution">
    <text evidence="2">The sequence shown here is derived from an EMBL/GenBank/DDBJ whole genome shotgun (WGS) entry which is preliminary data.</text>
</comment>
<protein>
    <recommendedName>
        <fullName evidence="4">Secreted protein</fullName>
    </recommendedName>
</protein>
<organism evidence="2 3">
    <name type="scientific">Pleurodeles waltl</name>
    <name type="common">Iberian ribbed newt</name>
    <dbReference type="NCBI Taxonomy" id="8319"/>
    <lineage>
        <taxon>Eukaryota</taxon>
        <taxon>Metazoa</taxon>
        <taxon>Chordata</taxon>
        <taxon>Craniata</taxon>
        <taxon>Vertebrata</taxon>
        <taxon>Euteleostomi</taxon>
        <taxon>Amphibia</taxon>
        <taxon>Batrachia</taxon>
        <taxon>Caudata</taxon>
        <taxon>Salamandroidea</taxon>
        <taxon>Salamandridae</taxon>
        <taxon>Pleurodelinae</taxon>
        <taxon>Pleurodeles</taxon>
    </lineage>
</organism>
<evidence type="ECO:0000313" key="3">
    <source>
        <dbReference type="Proteomes" id="UP001066276"/>
    </source>
</evidence>
<evidence type="ECO:0000313" key="2">
    <source>
        <dbReference type="EMBL" id="KAJ1082457.1"/>
    </source>
</evidence>
<keyword evidence="1" id="KW-0732">Signal</keyword>
<dbReference type="EMBL" id="JANPWB010000016">
    <property type="protein sequence ID" value="KAJ1082457.1"/>
    <property type="molecule type" value="Genomic_DNA"/>
</dbReference>
<proteinExistence type="predicted"/>
<feature type="signal peptide" evidence="1">
    <location>
        <begin position="1"/>
        <end position="24"/>
    </location>
</feature>
<dbReference type="AlphaFoldDB" id="A0AAV7KW65"/>
<reference evidence="2" key="1">
    <citation type="journal article" date="2022" name="bioRxiv">
        <title>Sequencing and chromosome-scale assembly of the giantPleurodeles waltlgenome.</title>
        <authorList>
            <person name="Brown T."/>
            <person name="Elewa A."/>
            <person name="Iarovenko S."/>
            <person name="Subramanian E."/>
            <person name="Araus A.J."/>
            <person name="Petzold A."/>
            <person name="Susuki M."/>
            <person name="Suzuki K.-i.T."/>
            <person name="Hayashi T."/>
            <person name="Toyoda A."/>
            <person name="Oliveira C."/>
            <person name="Osipova E."/>
            <person name="Leigh N.D."/>
            <person name="Simon A."/>
            <person name="Yun M.H."/>
        </authorList>
    </citation>
    <scope>NUCLEOTIDE SEQUENCE</scope>
    <source>
        <strain evidence="2">20211129_DDA</strain>
        <tissue evidence="2">Liver</tissue>
    </source>
</reference>
<gene>
    <name evidence="2" type="ORF">NDU88_002625</name>
</gene>
<sequence length="83" mass="9160">MPPGTPRCLFRRPTPLLLLASVGGRRSVLLCCCSPLLRCAPLSSRPPFFQADLVPRRNFLAPPSLPEEIPDSLPLQEVPGQLW</sequence>
<keyword evidence="3" id="KW-1185">Reference proteome</keyword>
<dbReference type="Proteomes" id="UP001066276">
    <property type="component" value="Chromosome 12"/>
</dbReference>
<name>A0AAV7KW65_PLEWA</name>
<accession>A0AAV7KW65</accession>